<organism evidence="1 2">
    <name type="scientific">Halorientalis brevis</name>
    <dbReference type="NCBI Taxonomy" id="1126241"/>
    <lineage>
        <taxon>Archaea</taxon>
        <taxon>Methanobacteriati</taxon>
        <taxon>Methanobacteriota</taxon>
        <taxon>Stenosarchaea group</taxon>
        <taxon>Halobacteria</taxon>
        <taxon>Halobacteriales</taxon>
        <taxon>Haloarculaceae</taxon>
        <taxon>Halorientalis</taxon>
    </lineage>
</organism>
<protein>
    <submittedName>
        <fullName evidence="1">Uncharacterized protein</fullName>
    </submittedName>
</protein>
<sequence length="321" mass="35582">MDPRAALADLPTFIALEATSVLTGHRRGASFPLDLPYLQSVVQAARAYATTSGDSERSQRRIECVHQSRLRLQTTQVSVDELELDPLRETSARIRDVAAQLPEVQFLRESYPGDAVVVPEWLRYGRSVEWGLRVYLFRGGEAPAPETVVDRNLEAVVDGSRSEFEEYQGRLHGYPDCCIDAFLERASDDERPEARSVAPLADRIDERALGGSSSIETVLPEFFASDHADAFFAREFFPEPDCETAREMGTTVFDAMTAHLDTTLVRDFFRLNYAYCYAVAMTLSNASVAAGAGRPGAGDLAAEHQLWYLPLGTTAAMPRYD</sequence>
<reference evidence="1 2" key="1">
    <citation type="journal article" date="2019" name="Int. J. Syst. Evol. Microbiol.">
        <title>The Global Catalogue of Microorganisms (GCM) 10K type strain sequencing project: providing services to taxonomists for standard genome sequencing and annotation.</title>
        <authorList>
            <consortium name="The Broad Institute Genomics Platform"/>
            <consortium name="The Broad Institute Genome Sequencing Center for Infectious Disease"/>
            <person name="Wu L."/>
            <person name="Ma J."/>
        </authorList>
    </citation>
    <scope>NUCLEOTIDE SEQUENCE [LARGE SCALE GENOMIC DNA]</scope>
    <source>
        <strain evidence="1 2">CGMCC 1.12125</strain>
    </source>
</reference>
<dbReference type="AlphaFoldDB" id="A0ABD6CAV4"/>
<accession>A0ABD6CAV4</accession>
<evidence type="ECO:0000313" key="2">
    <source>
        <dbReference type="Proteomes" id="UP001597119"/>
    </source>
</evidence>
<dbReference type="EMBL" id="JBHUDJ010000003">
    <property type="protein sequence ID" value="MFD1587368.1"/>
    <property type="molecule type" value="Genomic_DNA"/>
</dbReference>
<name>A0ABD6CAV4_9EURY</name>
<comment type="caution">
    <text evidence="1">The sequence shown here is derived from an EMBL/GenBank/DDBJ whole genome shotgun (WGS) entry which is preliminary data.</text>
</comment>
<gene>
    <name evidence="1" type="ORF">ACFR9U_10255</name>
</gene>
<keyword evidence="2" id="KW-1185">Reference proteome</keyword>
<proteinExistence type="predicted"/>
<dbReference type="RefSeq" id="WP_247373761.1">
    <property type="nucleotide sequence ID" value="NZ_JALLGV010000001.1"/>
</dbReference>
<dbReference type="Proteomes" id="UP001597119">
    <property type="component" value="Unassembled WGS sequence"/>
</dbReference>
<evidence type="ECO:0000313" key="1">
    <source>
        <dbReference type="EMBL" id="MFD1587368.1"/>
    </source>
</evidence>